<feature type="compositionally biased region" description="Basic and acidic residues" evidence="1">
    <location>
        <begin position="99"/>
        <end position="115"/>
    </location>
</feature>
<accession>A0AAD9ZKF5</accession>
<dbReference type="PANTHER" id="PTHR31635:SF196">
    <property type="entry name" value="REVERSE TRANSCRIPTASE DOMAIN-CONTAINING PROTEIN-RELATED"/>
    <property type="match status" value="1"/>
</dbReference>
<dbReference type="AlphaFoldDB" id="A0AAD9ZKF5"/>
<dbReference type="PANTHER" id="PTHR31635">
    <property type="entry name" value="REVERSE TRANSCRIPTASE DOMAIN-CONTAINING PROTEIN-RELATED"/>
    <property type="match status" value="1"/>
</dbReference>
<name>A0AAD9ZKF5_9ROSI</name>
<keyword evidence="4" id="KW-1185">Reference proteome</keyword>
<proteinExistence type="predicted"/>
<dbReference type="CDD" id="cd01650">
    <property type="entry name" value="RT_nLTR_like"/>
    <property type="match status" value="1"/>
</dbReference>
<evidence type="ECO:0000256" key="1">
    <source>
        <dbReference type="SAM" id="MobiDB-lite"/>
    </source>
</evidence>
<evidence type="ECO:0000313" key="4">
    <source>
        <dbReference type="Proteomes" id="UP001281410"/>
    </source>
</evidence>
<dbReference type="Pfam" id="PF00078">
    <property type="entry name" value="RVT_1"/>
    <property type="match status" value="1"/>
</dbReference>
<reference evidence="3" key="1">
    <citation type="journal article" date="2023" name="Plant J.">
        <title>Genome sequences and population genomics provide insights into the demographic history, inbreeding, and mutation load of two 'living fossil' tree species of Dipteronia.</title>
        <authorList>
            <person name="Feng Y."/>
            <person name="Comes H.P."/>
            <person name="Chen J."/>
            <person name="Zhu S."/>
            <person name="Lu R."/>
            <person name="Zhang X."/>
            <person name="Li P."/>
            <person name="Qiu J."/>
            <person name="Olsen K.M."/>
            <person name="Qiu Y."/>
        </authorList>
    </citation>
    <scope>NUCLEOTIDE SEQUENCE</scope>
    <source>
        <strain evidence="3">NBL</strain>
    </source>
</reference>
<feature type="compositionally biased region" description="Polar residues" evidence="1">
    <location>
        <begin position="117"/>
        <end position="129"/>
    </location>
</feature>
<evidence type="ECO:0000313" key="3">
    <source>
        <dbReference type="EMBL" id="KAK3183580.1"/>
    </source>
</evidence>
<feature type="domain" description="Reverse transcriptase" evidence="2">
    <location>
        <begin position="564"/>
        <end position="715"/>
    </location>
</feature>
<feature type="region of interest" description="Disordered" evidence="1">
    <location>
        <begin position="84"/>
        <end position="193"/>
    </location>
</feature>
<dbReference type="Proteomes" id="UP001281410">
    <property type="component" value="Unassembled WGS sequence"/>
</dbReference>
<evidence type="ECO:0000259" key="2">
    <source>
        <dbReference type="PROSITE" id="PS50878"/>
    </source>
</evidence>
<feature type="region of interest" description="Disordered" evidence="1">
    <location>
        <begin position="247"/>
        <end position="288"/>
    </location>
</feature>
<dbReference type="SUPFAM" id="SSF56219">
    <property type="entry name" value="DNase I-like"/>
    <property type="match status" value="1"/>
</dbReference>
<comment type="caution">
    <text evidence="3">The sequence shown here is derived from an EMBL/GenBank/DDBJ whole genome shotgun (WGS) entry which is preliminary data.</text>
</comment>
<dbReference type="PROSITE" id="PS50878">
    <property type="entry name" value="RT_POL"/>
    <property type="match status" value="1"/>
</dbReference>
<feature type="compositionally biased region" description="Basic and acidic residues" evidence="1">
    <location>
        <begin position="270"/>
        <end position="286"/>
    </location>
</feature>
<dbReference type="EMBL" id="JANJYJ010000010">
    <property type="protein sequence ID" value="KAK3183580.1"/>
    <property type="molecule type" value="Genomic_DNA"/>
</dbReference>
<dbReference type="InterPro" id="IPR036691">
    <property type="entry name" value="Endo/exonu/phosph_ase_sf"/>
</dbReference>
<protein>
    <recommendedName>
        <fullName evidence="2">Reverse transcriptase domain-containing protein</fullName>
    </recommendedName>
</protein>
<organism evidence="3 4">
    <name type="scientific">Dipteronia sinensis</name>
    <dbReference type="NCBI Taxonomy" id="43782"/>
    <lineage>
        <taxon>Eukaryota</taxon>
        <taxon>Viridiplantae</taxon>
        <taxon>Streptophyta</taxon>
        <taxon>Embryophyta</taxon>
        <taxon>Tracheophyta</taxon>
        <taxon>Spermatophyta</taxon>
        <taxon>Magnoliopsida</taxon>
        <taxon>eudicotyledons</taxon>
        <taxon>Gunneridae</taxon>
        <taxon>Pentapetalae</taxon>
        <taxon>rosids</taxon>
        <taxon>malvids</taxon>
        <taxon>Sapindales</taxon>
        <taxon>Sapindaceae</taxon>
        <taxon>Hippocastanoideae</taxon>
        <taxon>Acereae</taxon>
        <taxon>Dipteronia</taxon>
    </lineage>
</organism>
<sequence length="715" mass="82246">MYGVGVMAETRISELSCFRFTWITSTQYWIRWVCGAFSNHLVRCYGVLIRNLKKLASFKTVSFGKIVLSQWKIGLKSWIDMEEQMSEQRSSGREEEEERGLAEDSRKSNMQHREVANNAQEETDWTQIEKSQDQSEKGGLTDSSSTSEEERPIFNYSKRKGDCSRPKVQKGGNNKDSDGIGLESGGLDRGLSGPDVGDTKLGFANASRSISLESPLKEYLDHIEKAFLEAQFRKGWDSHVTQAQLVEKGSKSGSGEEDSVSIVKETGSSSDERKSGEGQAHVRESFESVSGQEELGILQKERKRRLPNFLGKGKGRTMLLVRRIEVEGREARVVDLPMWGSSFTWSYNREEESWARLDRFWVSPQILSWFPNLLQCGLLRSVSDHNAVTLGEPKNDWGPCSFRFYNSWLRVRTEDFEDRLGDIDKKAVAGGWSEGLRKERLAILEEMWIGIMRDEQMWRQKFRIQWLKKGDKNTKFFHSMANGRRRMNAITEVKLDRRKVNLVQKVLSVCDSAKLEEPFTWEKVLVAVEGCDENKAPGPDGMNLNFLKVNWEEFQEDFMRFLSEFYVEGSIVKDINKTFIVLIPKCGNPESMKDFRPISLVGSLYKVLSKVLAYRLRRVMDSIISETHMAFVKNWQIIDNFVIAEEVIHSWRKERDGGLIIKLDFEKAYDSVDHDFLDSTIRDMGFGEMWRMWMRNCISSLSLSVLRTNLVLSEG</sequence>
<gene>
    <name evidence="3" type="ORF">Dsin_030866</name>
</gene>
<dbReference type="InterPro" id="IPR000477">
    <property type="entry name" value="RT_dom"/>
</dbReference>